<sequence length="272" mass="32470">MAWKKVLITVKTYPVISTKYKELVCTAGFDEDGNWIRIYPVPFRQIDYNNQYSKYQWMEIDLEKNTSDPRPESYRPNWQSSPRLLNKIDTKNNWAERKKYALKEVYTNLTQLIEEAKSETFKSLATFKPSKILDFEITLVEREWSKEKLGLLKQGNLFEPWEKNIIEVVSKLPYNFHYIFEDDEGRVSRLMIEDWEVGALYWNCLSRSGSEEDALDKVREQYFDNFVNNRDLYFYLGTQHKHHVMKARNPFVIIGAFPPTKPKKTNQMKLDF</sequence>
<proteinExistence type="predicted"/>
<name>A0A6S6SXY0_9BACT</name>
<protein>
    <submittedName>
        <fullName evidence="1">Uncharacterized protein</fullName>
    </submittedName>
</protein>
<organism evidence="1">
    <name type="scientific">uncultured Aureispira sp</name>
    <dbReference type="NCBI Taxonomy" id="1331704"/>
    <lineage>
        <taxon>Bacteria</taxon>
        <taxon>Pseudomonadati</taxon>
        <taxon>Bacteroidota</taxon>
        <taxon>Saprospiria</taxon>
        <taxon>Saprospirales</taxon>
        <taxon>Saprospiraceae</taxon>
        <taxon>Aureispira</taxon>
        <taxon>environmental samples</taxon>
    </lineage>
</organism>
<dbReference type="EMBL" id="CACVAQ010000180">
    <property type="protein sequence ID" value="CAA6811951.1"/>
    <property type="molecule type" value="Genomic_DNA"/>
</dbReference>
<accession>A0A6S6SXY0</accession>
<evidence type="ECO:0000313" key="1">
    <source>
        <dbReference type="EMBL" id="CAA6811951.1"/>
    </source>
</evidence>
<gene>
    <name evidence="1" type="ORF">HELGO_WM38292</name>
</gene>
<reference evidence="1" key="1">
    <citation type="submission" date="2020-01" db="EMBL/GenBank/DDBJ databases">
        <authorList>
            <person name="Meier V. D."/>
            <person name="Meier V D."/>
        </authorList>
    </citation>
    <scope>NUCLEOTIDE SEQUENCE</scope>
    <source>
        <strain evidence="1">HLG_WM_MAG_10</strain>
    </source>
</reference>
<dbReference type="AlphaFoldDB" id="A0A6S6SXY0"/>